<dbReference type="InterPro" id="IPR036291">
    <property type="entry name" value="NAD(P)-bd_dom_sf"/>
</dbReference>
<dbReference type="OrthoDB" id="191139at2759"/>
<evidence type="ECO:0000256" key="1">
    <source>
        <dbReference type="ARBA" id="ARBA00006484"/>
    </source>
</evidence>
<dbReference type="Gene3D" id="3.40.50.720">
    <property type="entry name" value="NAD(P)-binding Rossmann-like Domain"/>
    <property type="match status" value="1"/>
</dbReference>
<name>A0A9P4K0E9_9PLEO</name>
<organism evidence="3 4">
    <name type="scientific">Lojkania enalia</name>
    <dbReference type="NCBI Taxonomy" id="147567"/>
    <lineage>
        <taxon>Eukaryota</taxon>
        <taxon>Fungi</taxon>
        <taxon>Dikarya</taxon>
        <taxon>Ascomycota</taxon>
        <taxon>Pezizomycotina</taxon>
        <taxon>Dothideomycetes</taxon>
        <taxon>Pleosporomycetidae</taxon>
        <taxon>Pleosporales</taxon>
        <taxon>Pleosporales incertae sedis</taxon>
        <taxon>Lojkania</taxon>
    </lineage>
</organism>
<evidence type="ECO:0000256" key="2">
    <source>
        <dbReference type="ARBA" id="ARBA00023002"/>
    </source>
</evidence>
<sequence>MARILITGSSDGLGLLAAKRLIEHGHSVTLHARNDTRAKDASSAAPGAENVLIGDLSSLSAIKHLAEQINAQQPYDCIIHNAGLYRGGFNKTPEGIPALAAVNTVAPYVLTTLVNRPKRLVFLSSQMHASGATSLSDPFWQQRGEAKWNDLTAYCESKFHNVLFAKAFAKRWPDCYVNALDPGWVATKMGGASAPGDPEAAIQTYVILAEGEEEGAKVSGKYFRPWKKMGGEISECENQGLQEKLLKACAEFSG</sequence>
<dbReference type="SUPFAM" id="SSF51735">
    <property type="entry name" value="NAD(P)-binding Rossmann-fold domains"/>
    <property type="match status" value="1"/>
</dbReference>
<dbReference type="AlphaFoldDB" id="A0A9P4K0E9"/>
<comment type="caution">
    <text evidence="3">The sequence shown here is derived from an EMBL/GenBank/DDBJ whole genome shotgun (WGS) entry which is preliminary data.</text>
</comment>
<accession>A0A9P4K0E9</accession>
<keyword evidence="2" id="KW-0560">Oxidoreductase</keyword>
<dbReference type="PANTHER" id="PTHR24320">
    <property type="entry name" value="RETINOL DEHYDROGENASE"/>
    <property type="match status" value="1"/>
</dbReference>
<evidence type="ECO:0000313" key="4">
    <source>
        <dbReference type="Proteomes" id="UP000800093"/>
    </source>
</evidence>
<dbReference type="EMBL" id="ML986765">
    <property type="protein sequence ID" value="KAF2258408.1"/>
    <property type="molecule type" value="Genomic_DNA"/>
</dbReference>
<dbReference type="Pfam" id="PF00106">
    <property type="entry name" value="adh_short"/>
    <property type="match status" value="1"/>
</dbReference>
<protein>
    <submittedName>
        <fullName evidence="3">NAD(P)-binding protein</fullName>
    </submittedName>
</protein>
<dbReference type="GO" id="GO:0016491">
    <property type="term" value="F:oxidoreductase activity"/>
    <property type="evidence" value="ECO:0007669"/>
    <property type="project" value="UniProtKB-KW"/>
</dbReference>
<proteinExistence type="inferred from homology"/>
<dbReference type="PRINTS" id="PR00081">
    <property type="entry name" value="GDHRDH"/>
</dbReference>
<reference evidence="4" key="1">
    <citation type="journal article" date="2020" name="Stud. Mycol.">
        <title>101 Dothideomycetes genomes: A test case for predicting lifestyles and emergence of pathogens.</title>
        <authorList>
            <person name="Haridas S."/>
            <person name="Albert R."/>
            <person name="Binder M."/>
            <person name="Bloem J."/>
            <person name="LaButti K."/>
            <person name="Salamov A."/>
            <person name="Andreopoulos B."/>
            <person name="Baker S."/>
            <person name="Barry K."/>
            <person name="Bills G."/>
            <person name="Bluhm B."/>
            <person name="Cannon C."/>
            <person name="Castanera R."/>
            <person name="Culley D."/>
            <person name="Daum C."/>
            <person name="Ezra D."/>
            <person name="Gonzalez J."/>
            <person name="Henrissat B."/>
            <person name="Kuo A."/>
            <person name="Liang C."/>
            <person name="Lipzen A."/>
            <person name="Lutzoni F."/>
            <person name="Magnuson J."/>
            <person name="Mondo S."/>
            <person name="Nolan M."/>
            <person name="Ohm R."/>
            <person name="Pangilinan J."/>
            <person name="Park H.-J."/>
            <person name="Ramirez L."/>
            <person name="Alfaro M."/>
            <person name="Sun H."/>
            <person name="Tritt A."/>
            <person name="Yoshinaga Y."/>
            <person name="Zwiers L.-H."/>
            <person name="Turgeon B."/>
            <person name="Goodwin S."/>
            <person name="Spatafora J."/>
            <person name="Crous P."/>
            <person name="Grigoriev I."/>
        </authorList>
    </citation>
    <scope>NUCLEOTIDE SEQUENCE [LARGE SCALE GENOMIC DNA]</scope>
    <source>
        <strain evidence="4">CBS 304.66</strain>
    </source>
</reference>
<evidence type="ECO:0000313" key="3">
    <source>
        <dbReference type="EMBL" id="KAF2258408.1"/>
    </source>
</evidence>
<comment type="similarity">
    <text evidence="1">Belongs to the short-chain dehydrogenases/reductases (SDR) family.</text>
</comment>
<gene>
    <name evidence="3" type="ORF">CC78DRAFT_537784</name>
</gene>
<dbReference type="PANTHER" id="PTHR24320:SF274">
    <property type="entry name" value="CHAIN DEHYDROGENASE, PUTATIVE (AFU_ORTHOLOGUE AFUA_4G00440)-RELATED"/>
    <property type="match status" value="1"/>
</dbReference>
<dbReference type="InterPro" id="IPR002347">
    <property type="entry name" value="SDR_fam"/>
</dbReference>
<keyword evidence="4" id="KW-1185">Reference proteome</keyword>
<dbReference type="Proteomes" id="UP000800093">
    <property type="component" value="Unassembled WGS sequence"/>
</dbReference>